<dbReference type="GO" id="GO:0000120">
    <property type="term" value="C:RNA polymerase I transcription regulator complex"/>
    <property type="evidence" value="ECO:0007669"/>
    <property type="project" value="InterPro"/>
</dbReference>
<dbReference type="GO" id="GO:0006360">
    <property type="term" value="P:transcription by RNA polymerase I"/>
    <property type="evidence" value="ECO:0007669"/>
    <property type="project" value="InterPro"/>
</dbReference>
<proteinExistence type="predicted"/>
<dbReference type="InterPro" id="IPR039495">
    <property type="entry name" value="TAF1A"/>
</dbReference>
<dbReference type="PANTHER" id="PTHR36720">
    <property type="entry name" value="TAF RNA POLYMERASE I SUBUNIT A"/>
    <property type="match status" value="1"/>
</dbReference>
<accession>A0A2P2KH81</accession>
<dbReference type="Pfam" id="PF14929">
    <property type="entry name" value="TAF1_subA"/>
    <property type="match status" value="1"/>
</dbReference>
<evidence type="ECO:0000313" key="1">
    <source>
        <dbReference type="EMBL" id="MBX05076.1"/>
    </source>
</evidence>
<protein>
    <submittedName>
        <fullName evidence="1">Uncharacterized protein MANES_15G090500</fullName>
    </submittedName>
</protein>
<name>A0A2P2KH81_RHIMU</name>
<dbReference type="PANTHER" id="PTHR36720:SF1">
    <property type="entry name" value="TAF RNA POLYMERASE I SUBUNIT A"/>
    <property type="match status" value="1"/>
</dbReference>
<sequence>MSGDHFTGLDNGGDRATENCTVELEYSTKKSKKRKRNLNPMIEDDYHITALERFNKRDLLCVSKPSYVLGLGSINARPENRNRLHELLRKLMRQHNWIEASGVLSVLLKGTCKDTCPRTNRFKYGALMELLKHEQSDPVNTMAISGLYDTWMSRIGINLANKRRRVECTKEDRFIVRLESILFNLMRGNVEDEHYNARSLMQEHEFESHPVFNIIIGLIFCQLWYSGIPEDLRWKDTDQIYSPAHSETSDTHLQSHKSRFSREVGHSKWHNGVLSDESHTSFQYNSETSVMNNKKDSVEADHDLHREGVTLEAGIKKENLQQDFHTQGFYTISAENEPSVDNNAGYIPSFVNFSAFKKLDSWMLPIQTGNWELDQAIQDDEYKNAVKYLHSAVHSNPPRLEALLPLTQLLLIGCRDKEALNELEEFSAISGAVLPRRLRAHILERFDPNNSPALSTCFEDILKIDPTCRESLAKLISLHQDGNYRPESLLEMAALHLDAAYAACNVWREFALCFLEVHQYEEGRLSVCLHENEGGQLPRYSSVRYNSIPKSFTQGKMGRAWAFRCKWWLTRHFSKSILASEIAAGDLELLAYKAACASHMYGQEFEYVVEVYNCLEKENNMDLLALLREHRQNSIGLYPYLRQRTS</sequence>
<reference evidence="1" key="1">
    <citation type="submission" date="2018-02" db="EMBL/GenBank/DDBJ databases">
        <title>Rhizophora mucronata_Transcriptome.</title>
        <authorList>
            <person name="Meera S.P."/>
            <person name="Sreeshan A."/>
            <person name="Augustine A."/>
        </authorList>
    </citation>
    <scope>NUCLEOTIDE SEQUENCE</scope>
    <source>
        <tissue evidence="1">Leaf</tissue>
    </source>
</reference>
<dbReference type="AlphaFoldDB" id="A0A2P2KH81"/>
<dbReference type="EMBL" id="GGEC01024592">
    <property type="protein sequence ID" value="MBX05076.1"/>
    <property type="molecule type" value="Transcribed_RNA"/>
</dbReference>
<organism evidence="1">
    <name type="scientific">Rhizophora mucronata</name>
    <name type="common">Asiatic mangrove</name>
    <dbReference type="NCBI Taxonomy" id="61149"/>
    <lineage>
        <taxon>Eukaryota</taxon>
        <taxon>Viridiplantae</taxon>
        <taxon>Streptophyta</taxon>
        <taxon>Embryophyta</taxon>
        <taxon>Tracheophyta</taxon>
        <taxon>Spermatophyta</taxon>
        <taxon>Magnoliopsida</taxon>
        <taxon>eudicotyledons</taxon>
        <taxon>Gunneridae</taxon>
        <taxon>Pentapetalae</taxon>
        <taxon>rosids</taxon>
        <taxon>fabids</taxon>
        <taxon>Malpighiales</taxon>
        <taxon>Rhizophoraceae</taxon>
        <taxon>Rhizophora</taxon>
    </lineage>
</organism>